<accession>X0TGU5</accession>
<gene>
    <name evidence="1" type="ORF">S01H1_31745</name>
</gene>
<dbReference type="EMBL" id="BARS01019607">
    <property type="protein sequence ID" value="GAF92778.1"/>
    <property type="molecule type" value="Genomic_DNA"/>
</dbReference>
<comment type="caution">
    <text evidence="1">The sequence shown here is derived from an EMBL/GenBank/DDBJ whole genome shotgun (WGS) entry which is preliminary data.</text>
</comment>
<organism evidence="1">
    <name type="scientific">marine sediment metagenome</name>
    <dbReference type="NCBI Taxonomy" id="412755"/>
    <lineage>
        <taxon>unclassified sequences</taxon>
        <taxon>metagenomes</taxon>
        <taxon>ecological metagenomes</taxon>
    </lineage>
</organism>
<protein>
    <recommendedName>
        <fullName evidence="2">RiboL-PSP-HEPN domain-containing protein</fullName>
    </recommendedName>
</protein>
<evidence type="ECO:0000313" key="1">
    <source>
        <dbReference type="EMBL" id="GAF92778.1"/>
    </source>
</evidence>
<sequence length="204" mass="23347">MKLWDRLRSCYKRSGTAPIGLNVNVWYGVRTPLEKPLYELALKHATDAETCRTSGNHKDELEQSILAIMLAAAFMEAFINQQGIHILREEFQKYDEGYIDISGNTLPRKRGYPKLEDKWSEITEKISGKRFNKGKEPFAGFKKLVELRNQILHYKGMPSAPMPSPWPDVQRHVTPEKANFNALAARYAITSMQGILREFSTLTS</sequence>
<proteinExistence type="predicted"/>
<name>X0TGU5_9ZZZZ</name>
<dbReference type="AlphaFoldDB" id="X0TGU5"/>
<evidence type="ECO:0008006" key="2">
    <source>
        <dbReference type="Google" id="ProtNLM"/>
    </source>
</evidence>
<feature type="non-terminal residue" evidence="1">
    <location>
        <position position="204"/>
    </location>
</feature>
<reference evidence="1" key="1">
    <citation type="journal article" date="2014" name="Front. Microbiol.">
        <title>High frequency of phylogenetically diverse reductive dehalogenase-homologous genes in deep subseafloor sedimentary metagenomes.</title>
        <authorList>
            <person name="Kawai M."/>
            <person name="Futagami T."/>
            <person name="Toyoda A."/>
            <person name="Takaki Y."/>
            <person name="Nishi S."/>
            <person name="Hori S."/>
            <person name="Arai W."/>
            <person name="Tsubouchi T."/>
            <person name="Morono Y."/>
            <person name="Uchiyama I."/>
            <person name="Ito T."/>
            <person name="Fujiyama A."/>
            <person name="Inagaki F."/>
            <person name="Takami H."/>
        </authorList>
    </citation>
    <scope>NUCLEOTIDE SEQUENCE</scope>
    <source>
        <strain evidence="1">Expedition CK06-06</strain>
    </source>
</reference>